<reference evidence="2" key="2">
    <citation type="journal article" date="2021" name="PeerJ">
        <title>Extensive microbial diversity within the chicken gut microbiome revealed by metagenomics and culture.</title>
        <authorList>
            <person name="Gilroy R."/>
            <person name="Ravi A."/>
            <person name="Getino M."/>
            <person name="Pursley I."/>
            <person name="Horton D.L."/>
            <person name="Alikhan N.F."/>
            <person name="Baker D."/>
            <person name="Gharbi K."/>
            <person name="Hall N."/>
            <person name="Watson M."/>
            <person name="Adriaenssens E.M."/>
            <person name="Foster-Nyarko E."/>
            <person name="Jarju S."/>
            <person name="Secka A."/>
            <person name="Antonio M."/>
            <person name="Oren A."/>
            <person name="Chaudhuri R.R."/>
            <person name="La Ragione R."/>
            <person name="Hildebrand F."/>
            <person name="Pallen M.J."/>
        </authorList>
    </citation>
    <scope>NUCLEOTIDE SEQUENCE</scope>
    <source>
        <strain evidence="2">ChiSxjej2B14-8506</strain>
    </source>
</reference>
<evidence type="ECO:0000313" key="3">
    <source>
        <dbReference type="Proteomes" id="UP000824123"/>
    </source>
</evidence>
<dbReference type="Pfam" id="PF12724">
    <property type="entry name" value="Flavodoxin_5"/>
    <property type="match status" value="1"/>
</dbReference>
<gene>
    <name evidence="2" type="ORF">IAC59_03245</name>
</gene>
<protein>
    <submittedName>
        <fullName evidence="2">Flavodoxin</fullName>
    </submittedName>
</protein>
<evidence type="ECO:0000313" key="2">
    <source>
        <dbReference type="EMBL" id="HIU46257.1"/>
    </source>
</evidence>
<proteinExistence type="predicted"/>
<comment type="caution">
    <text evidence="2">The sequence shown here is derived from an EMBL/GenBank/DDBJ whole genome shotgun (WGS) entry which is preliminary data.</text>
</comment>
<feature type="domain" description="Flavodoxin" evidence="1">
    <location>
        <begin position="4"/>
        <end position="128"/>
    </location>
</feature>
<dbReference type="SUPFAM" id="SSF52218">
    <property type="entry name" value="Flavoproteins"/>
    <property type="match status" value="1"/>
</dbReference>
<name>A0A9D1LQR9_9FIRM</name>
<dbReference type="InterPro" id="IPR026816">
    <property type="entry name" value="Flavodoxin_dom"/>
</dbReference>
<evidence type="ECO:0000259" key="1">
    <source>
        <dbReference type="Pfam" id="PF12724"/>
    </source>
</evidence>
<reference evidence="2" key="1">
    <citation type="submission" date="2020-10" db="EMBL/GenBank/DDBJ databases">
        <authorList>
            <person name="Gilroy R."/>
        </authorList>
    </citation>
    <scope>NUCLEOTIDE SEQUENCE</scope>
    <source>
        <strain evidence="2">ChiSxjej2B14-8506</strain>
    </source>
</reference>
<dbReference type="AlphaFoldDB" id="A0A9D1LQR9"/>
<sequence>MKAMVMYKSKYGAARRYAQMLAAELGCAAQAVDAHAELAGDCDCAVFVGGVYAGGVAGLKAFSRVCRGRSGVRQAVLCVGASPYDEAQLEQLSARVRRAGLTGAAVFYARGAWDESSMTLRDRALCGLLRRAVAKRTGEGCEPWMRALLDSAGQRCDWVDPRYISPLLGFLRG</sequence>
<dbReference type="EMBL" id="DVNK01000025">
    <property type="protein sequence ID" value="HIU46257.1"/>
    <property type="molecule type" value="Genomic_DNA"/>
</dbReference>
<dbReference type="InterPro" id="IPR029039">
    <property type="entry name" value="Flavoprotein-like_sf"/>
</dbReference>
<dbReference type="Proteomes" id="UP000824123">
    <property type="component" value="Unassembled WGS sequence"/>
</dbReference>
<organism evidence="2 3">
    <name type="scientific">Candidatus Fimadaptatus faecigallinarum</name>
    <dbReference type="NCBI Taxonomy" id="2840814"/>
    <lineage>
        <taxon>Bacteria</taxon>
        <taxon>Bacillati</taxon>
        <taxon>Bacillota</taxon>
        <taxon>Clostridia</taxon>
        <taxon>Eubacteriales</taxon>
        <taxon>Candidatus Fimadaptatus</taxon>
    </lineage>
</organism>
<accession>A0A9D1LQR9</accession>
<dbReference type="Gene3D" id="3.40.50.360">
    <property type="match status" value="1"/>
</dbReference>